<feature type="region of interest" description="Disordered" evidence="1">
    <location>
        <begin position="750"/>
        <end position="799"/>
    </location>
</feature>
<name>A0AAJ0HNZ2_9PEZI</name>
<protein>
    <submittedName>
        <fullName evidence="3">Heterokaryon incompatibility protein-domain-containing protein</fullName>
    </submittedName>
</protein>
<evidence type="ECO:0000313" key="3">
    <source>
        <dbReference type="EMBL" id="KAK3358786.1"/>
    </source>
</evidence>
<dbReference type="Pfam" id="PF06985">
    <property type="entry name" value="HET"/>
    <property type="match status" value="1"/>
</dbReference>
<evidence type="ECO:0000256" key="1">
    <source>
        <dbReference type="SAM" id="MobiDB-lite"/>
    </source>
</evidence>
<dbReference type="InterPro" id="IPR010730">
    <property type="entry name" value="HET"/>
</dbReference>
<dbReference type="PANTHER" id="PTHR33112:SF10">
    <property type="entry name" value="TOL"/>
    <property type="match status" value="1"/>
</dbReference>
<gene>
    <name evidence="3" type="ORF">B0T25DRAFT_493891</name>
</gene>
<accession>A0AAJ0HNZ2</accession>
<reference evidence="3" key="2">
    <citation type="submission" date="2023-06" db="EMBL/GenBank/DDBJ databases">
        <authorList>
            <consortium name="Lawrence Berkeley National Laboratory"/>
            <person name="Haridas S."/>
            <person name="Hensen N."/>
            <person name="Bonometti L."/>
            <person name="Westerberg I."/>
            <person name="Brannstrom I.O."/>
            <person name="Guillou S."/>
            <person name="Cros-Aarteil S."/>
            <person name="Calhoun S."/>
            <person name="Kuo A."/>
            <person name="Mondo S."/>
            <person name="Pangilinan J."/>
            <person name="Riley R."/>
            <person name="Labutti K."/>
            <person name="Andreopoulos B."/>
            <person name="Lipzen A."/>
            <person name="Chen C."/>
            <person name="Yanf M."/>
            <person name="Daum C."/>
            <person name="Ng V."/>
            <person name="Clum A."/>
            <person name="Steindorff A."/>
            <person name="Ohm R."/>
            <person name="Martin F."/>
            <person name="Silar P."/>
            <person name="Natvig D."/>
            <person name="Lalanne C."/>
            <person name="Gautier V."/>
            <person name="Ament-Velasquez S.L."/>
            <person name="Kruys A."/>
            <person name="Hutchinson M.I."/>
            <person name="Powell A.J."/>
            <person name="Barry K."/>
            <person name="Miller A.N."/>
            <person name="Grigoriev I.V."/>
            <person name="Debuchy R."/>
            <person name="Gladieux P."/>
            <person name="Thoren M.H."/>
            <person name="Johannesson H."/>
        </authorList>
    </citation>
    <scope>NUCLEOTIDE SEQUENCE</scope>
    <source>
        <strain evidence="3">CBS 955.72</strain>
    </source>
</reference>
<dbReference type="Proteomes" id="UP001275084">
    <property type="component" value="Unassembled WGS sequence"/>
</dbReference>
<feature type="domain" description="Heterokaryon incompatibility" evidence="2">
    <location>
        <begin position="267"/>
        <end position="418"/>
    </location>
</feature>
<proteinExistence type="predicted"/>
<organism evidence="3 4">
    <name type="scientific">Lasiosphaeria hispida</name>
    <dbReference type="NCBI Taxonomy" id="260671"/>
    <lineage>
        <taxon>Eukaryota</taxon>
        <taxon>Fungi</taxon>
        <taxon>Dikarya</taxon>
        <taxon>Ascomycota</taxon>
        <taxon>Pezizomycotina</taxon>
        <taxon>Sordariomycetes</taxon>
        <taxon>Sordariomycetidae</taxon>
        <taxon>Sordariales</taxon>
        <taxon>Lasiosphaeriaceae</taxon>
        <taxon>Lasiosphaeria</taxon>
    </lineage>
</organism>
<dbReference type="AlphaFoldDB" id="A0AAJ0HNZ2"/>
<feature type="compositionally biased region" description="Basic and acidic residues" evidence="1">
    <location>
        <begin position="750"/>
        <end position="765"/>
    </location>
</feature>
<comment type="caution">
    <text evidence="3">The sequence shown here is derived from an EMBL/GenBank/DDBJ whole genome shotgun (WGS) entry which is preliminary data.</text>
</comment>
<evidence type="ECO:0000259" key="2">
    <source>
        <dbReference type="Pfam" id="PF06985"/>
    </source>
</evidence>
<keyword evidence="4" id="KW-1185">Reference proteome</keyword>
<reference evidence="3" key="1">
    <citation type="journal article" date="2023" name="Mol. Phylogenet. Evol.">
        <title>Genome-scale phylogeny and comparative genomics of the fungal order Sordariales.</title>
        <authorList>
            <person name="Hensen N."/>
            <person name="Bonometti L."/>
            <person name="Westerberg I."/>
            <person name="Brannstrom I.O."/>
            <person name="Guillou S."/>
            <person name="Cros-Aarteil S."/>
            <person name="Calhoun S."/>
            <person name="Haridas S."/>
            <person name="Kuo A."/>
            <person name="Mondo S."/>
            <person name="Pangilinan J."/>
            <person name="Riley R."/>
            <person name="LaButti K."/>
            <person name="Andreopoulos B."/>
            <person name="Lipzen A."/>
            <person name="Chen C."/>
            <person name="Yan M."/>
            <person name="Daum C."/>
            <person name="Ng V."/>
            <person name="Clum A."/>
            <person name="Steindorff A."/>
            <person name="Ohm R.A."/>
            <person name="Martin F."/>
            <person name="Silar P."/>
            <person name="Natvig D.O."/>
            <person name="Lalanne C."/>
            <person name="Gautier V."/>
            <person name="Ament-Velasquez S.L."/>
            <person name="Kruys A."/>
            <person name="Hutchinson M.I."/>
            <person name="Powell A.J."/>
            <person name="Barry K."/>
            <person name="Miller A.N."/>
            <person name="Grigoriev I.V."/>
            <person name="Debuchy R."/>
            <person name="Gladieux P."/>
            <person name="Hiltunen Thoren M."/>
            <person name="Johannesson H."/>
        </authorList>
    </citation>
    <scope>NUCLEOTIDE SEQUENCE</scope>
    <source>
        <strain evidence="3">CBS 955.72</strain>
    </source>
</reference>
<feature type="compositionally biased region" description="Acidic residues" evidence="1">
    <location>
        <begin position="772"/>
        <end position="782"/>
    </location>
</feature>
<dbReference type="PANTHER" id="PTHR33112">
    <property type="entry name" value="DOMAIN PROTEIN, PUTATIVE-RELATED"/>
    <property type="match status" value="1"/>
</dbReference>
<evidence type="ECO:0000313" key="4">
    <source>
        <dbReference type="Proteomes" id="UP001275084"/>
    </source>
</evidence>
<sequence>MALLETTEILQLNDKVHTFVLINPNQVDDDDVDLFVVQPPAVERDPAHRAPIESIVGPLCTACRGAFEYFSFWLDNFKSGVKEAADKLQPACLIHEGAKTLQAGEDAQCHLCVLLMANLRVKRIATRSIDQCNIEMCWQSKEPKPARLHFALTHRGHPRSSSNYWNILKLKLQNSSEFDETLLGITTTSQGLERHSNTKSEQSRDNALQWLKRCQENEDGNHTQCDPPSQGWLPTRLLDVASAMTTSTVKLVQPRDDPDAFVAGQKYVTLSHCWGAWGGAELPVLTTENLSERLGGGLPVSLLPQTFNDALQVAHWFNVRWLWIDSLCILQDSNEDWQREAIMMYEVYKNALLNISADDSPDARWGCFRERQPLAVIPMHLRFPDQDGGAFWLLPDTHAVFDSVTESPLAKRGWVFQERQLSRRVLHFTSSELVWECCAKAPYFASETFPGGTPFKTAFNGKSKFQSRTTFERPSSSPELYATWRTICEEYSTKVFSHVRDKLVALSGLAQEFEIAFPDDTYVAGMWRSTLPGSLLWESSASSSRLLTGDYIAPSWSWVSIDGPITPSGPGSSRTHSLVDVTSVAAVPVIPSKPTALLQSASIALRCYLRPVEVRPDYEKKPWYMMAMGGGKSHKLLVKDEDGRETACISNFHSDAFHYSFDVEADEDSGPESVSGYFLPLRVTQPTDSSPMAVSGLLVEAASDDGSVYRRVGVLRVYGSHCYRLKYKARKVGQESVWADLSRLLKPTHERLTEVRGEEHGETSETARSGDLTEEQESELEMSENKIGDNDGGNQVGEPRVEVDLNPVSALERLYALDAALDESELALEFERLVPQQITLI</sequence>
<dbReference type="EMBL" id="JAUIQD010000002">
    <property type="protein sequence ID" value="KAK3358786.1"/>
    <property type="molecule type" value="Genomic_DNA"/>
</dbReference>